<evidence type="ECO:0000313" key="2">
    <source>
        <dbReference type="Proteomes" id="UP000054223"/>
    </source>
</evidence>
<proteinExistence type="predicted"/>
<evidence type="ECO:0000313" key="1">
    <source>
        <dbReference type="EMBL" id="KUG06730.1"/>
    </source>
</evidence>
<reference evidence="1 2" key="1">
    <citation type="submission" date="2015-11" db="EMBL/GenBank/DDBJ databases">
        <title>Solirubrum puertoriconensis gen. nov. an environmental bacteria isolated in Puerto Rico.</title>
        <authorList>
            <person name="Cuebas-Irizarry M.F."/>
            <person name="Montalvo-Rodriguez R."/>
        </authorList>
    </citation>
    <scope>NUCLEOTIDE SEQUENCE [LARGE SCALE GENOMIC DNA]</scope>
    <source>
        <strain evidence="1 2">MC1A</strain>
    </source>
</reference>
<gene>
    <name evidence="1" type="ORF">ASU33_05180</name>
</gene>
<sequence>MAVRWRFCVQRISYPQPTFMPHDQDYSAGPGGTFSTSPTGVFTQIEQDGQTITVVKLQDAATPPELHQALSQGLGLGANAPLLVLRSEGGAVLDHGQAEALYNKYLSTKTDAVSEVTWKTLPGPR</sequence>
<organism evidence="1 2">
    <name type="scientific">Solirubrum puertoriconensis</name>
    <dbReference type="NCBI Taxonomy" id="1751427"/>
    <lineage>
        <taxon>Bacteria</taxon>
        <taxon>Pseudomonadati</taxon>
        <taxon>Bacteroidota</taxon>
        <taxon>Cytophagia</taxon>
        <taxon>Cytophagales</taxon>
    </lineage>
</organism>
<dbReference type="EMBL" id="LNAL01000008">
    <property type="protein sequence ID" value="KUG06730.1"/>
    <property type="molecule type" value="Genomic_DNA"/>
</dbReference>
<protein>
    <submittedName>
        <fullName evidence="1">Uncharacterized protein</fullName>
    </submittedName>
</protein>
<comment type="caution">
    <text evidence="1">The sequence shown here is derived from an EMBL/GenBank/DDBJ whole genome shotgun (WGS) entry which is preliminary data.</text>
</comment>
<dbReference type="AlphaFoldDB" id="A0A9X0HIW9"/>
<name>A0A9X0HIW9_SOLP1</name>
<accession>A0A9X0HIW9</accession>
<dbReference type="Proteomes" id="UP000054223">
    <property type="component" value="Unassembled WGS sequence"/>
</dbReference>
<keyword evidence="2" id="KW-1185">Reference proteome</keyword>